<evidence type="ECO:0000256" key="2">
    <source>
        <dbReference type="ARBA" id="ARBA00022723"/>
    </source>
</evidence>
<accession>A0A0C4Y640</accession>
<dbReference type="SUPFAM" id="SSF55961">
    <property type="entry name" value="Bet v1-like"/>
    <property type="match status" value="1"/>
</dbReference>
<dbReference type="GO" id="GO:0051537">
    <property type="term" value="F:2 iron, 2 sulfur cluster binding"/>
    <property type="evidence" value="ECO:0007669"/>
    <property type="project" value="UniProtKB-KW"/>
</dbReference>
<evidence type="ECO:0000256" key="3">
    <source>
        <dbReference type="ARBA" id="ARBA00023002"/>
    </source>
</evidence>
<dbReference type="Pfam" id="PF00355">
    <property type="entry name" value="Rieske"/>
    <property type="match status" value="1"/>
</dbReference>
<dbReference type="Gene3D" id="2.102.10.10">
    <property type="entry name" value="Rieske [2Fe-2S] iron-sulphur domain"/>
    <property type="match status" value="1"/>
</dbReference>
<dbReference type="STRING" id="68895.RR42_m1078"/>
<organism evidence="7 8">
    <name type="scientific">Cupriavidus basilensis</name>
    <dbReference type="NCBI Taxonomy" id="68895"/>
    <lineage>
        <taxon>Bacteria</taxon>
        <taxon>Pseudomonadati</taxon>
        <taxon>Pseudomonadota</taxon>
        <taxon>Betaproteobacteria</taxon>
        <taxon>Burkholderiales</taxon>
        <taxon>Burkholderiaceae</taxon>
        <taxon>Cupriavidus</taxon>
    </lineage>
</organism>
<keyword evidence="2" id="KW-0479">Metal-binding</keyword>
<dbReference type="GO" id="GO:0016491">
    <property type="term" value="F:oxidoreductase activity"/>
    <property type="evidence" value="ECO:0007669"/>
    <property type="project" value="UniProtKB-KW"/>
</dbReference>
<dbReference type="AlphaFoldDB" id="A0A0C4Y640"/>
<dbReference type="InterPro" id="IPR044043">
    <property type="entry name" value="VanA_C_cat"/>
</dbReference>
<name>A0A0C4Y640_9BURK</name>
<dbReference type="InterPro" id="IPR050584">
    <property type="entry name" value="Cholesterol_7-desaturase"/>
</dbReference>
<keyword evidence="4" id="KW-0408">Iron</keyword>
<dbReference type="GO" id="GO:0005506">
    <property type="term" value="F:iron ion binding"/>
    <property type="evidence" value="ECO:0007669"/>
    <property type="project" value="InterPro"/>
</dbReference>
<proteinExistence type="predicted"/>
<evidence type="ECO:0000313" key="8">
    <source>
        <dbReference type="Proteomes" id="UP000031843"/>
    </source>
</evidence>
<dbReference type="PROSITE" id="PS51296">
    <property type="entry name" value="RIESKE"/>
    <property type="match status" value="1"/>
</dbReference>
<evidence type="ECO:0000256" key="1">
    <source>
        <dbReference type="ARBA" id="ARBA00022714"/>
    </source>
</evidence>
<dbReference type="GO" id="GO:0032259">
    <property type="term" value="P:methylation"/>
    <property type="evidence" value="ECO:0007669"/>
    <property type="project" value="UniProtKB-KW"/>
</dbReference>
<evidence type="ECO:0000256" key="4">
    <source>
        <dbReference type="ARBA" id="ARBA00023004"/>
    </source>
</evidence>
<evidence type="ECO:0000259" key="6">
    <source>
        <dbReference type="PROSITE" id="PS51296"/>
    </source>
</evidence>
<dbReference type="PROSITE" id="PS00570">
    <property type="entry name" value="RING_HYDROXYL_ALPHA"/>
    <property type="match status" value="1"/>
</dbReference>
<evidence type="ECO:0000313" key="7">
    <source>
        <dbReference type="EMBL" id="AJG18485.1"/>
    </source>
</evidence>
<keyword evidence="3" id="KW-0560">Oxidoreductase</keyword>
<dbReference type="PANTHER" id="PTHR21266:SF60">
    <property type="entry name" value="3-KETOSTEROID-9-ALPHA-MONOOXYGENASE, OXYGENASE COMPONENT"/>
    <property type="match status" value="1"/>
</dbReference>
<dbReference type="KEGG" id="cbw:RR42_m1078"/>
<keyword evidence="1" id="KW-0001">2Fe-2S</keyword>
<dbReference type="Proteomes" id="UP000031843">
    <property type="component" value="Chromosome main"/>
</dbReference>
<feature type="domain" description="Rieske" evidence="6">
    <location>
        <begin position="18"/>
        <end position="121"/>
    </location>
</feature>
<dbReference type="InterPro" id="IPR015881">
    <property type="entry name" value="ARHD_Rieske_2Fe_2S"/>
</dbReference>
<protein>
    <submittedName>
        <fullName evidence="7">C3: similar to Vanillate O-demethylase oxygenase</fullName>
    </submittedName>
</protein>
<dbReference type="Pfam" id="PF19112">
    <property type="entry name" value="VanA_C"/>
    <property type="match status" value="1"/>
</dbReference>
<keyword evidence="8" id="KW-1185">Reference proteome</keyword>
<dbReference type="SUPFAM" id="SSF50022">
    <property type="entry name" value="ISP domain"/>
    <property type="match status" value="1"/>
</dbReference>
<keyword evidence="7" id="KW-0489">Methyltransferase</keyword>
<dbReference type="GO" id="GO:0008168">
    <property type="term" value="F:methyltransferase activity"/>
    <property type="evidence" value="ECO:0007669"/>
    <property type="project" value="UniProtKB-KW"/>
</dbReference>
<sequence length="382" mass="42712">MAILNAVLKAIPMLKNLWYVLGHSTDVRAEPVMVTALGQKLVLFRDSAGLACALSDVCAHRGGSLSHGRVVAGDVVCPYHGWRYDGNGICTHIPAQPGLRVPTRARVDAYPTVERFGWVWAFLGDLPPAQRPPLPDLSWVEDPRFRLVRGHFDWDASWDRVMENGLDFAHAPFVHGTAFGDPAHPEIDDFTVEAGEWQGEARMRMYRPRRRSWPAWLARGAAGGRVPVYTTPGYHFSGPCTTLRLEPRPGWEIRIVSAHLPVDAKRTRTLWMMGRTFMKSALLDARTRRSNLRIFEQDHAVLSRVCPQHTPDDWREEVSVRSDGLQIAFRKTLKALEARGWEIDLARMASEFAGRKACAIPCPARRESSAWAIAGVPTRGGG</sequence>
<gene>
    <name evidence="7" type="ORF">RR42_m1078</name>
</gene>
<reference evidence="7 8" key="1">
    <citation type="journal article" date="2015" name="Genome Announc.">
        <title>Complete Genome Sequence of Cupriavidus basilensis 4G11, Isolated from the Oak Ridge Field Research Center Site.</title>
        <authorList>
            <person name="Ray J."/>
            <person name="Waters R.J."/>
            <person name="Skerker J.M."/>
            <person name="Kuehl J.V."/>
            <person name="Price M.N."/>
            <person name="Huang J."/>
            <person name="Chakraborty R."/>
            <person name="Arkin A.P."/>
            <person name="Deutschbauer A."/>
        </authorList>
    </citation>
    <scope>NUCLEOTIDE SEQUENCE [LARGE SCALE GENOMIC DNA]</scope>
    <source>
        <strain evidence="7">4G11</strain>
    </source>
</reference>
<keyword evidence="5" id="KW-0411">Iron-sulfur</keyword>
<evidence type="ECO:0000256" key="5">
    <source>
        <dbReference type="ARBA" id="ARBA00023014"/>
    </source>
</evidence>
<dbReference type="PANTHER" id="PTHR21266">
    <property type="entry name" value="IRON-SULFUR DOMAIN CONTAINING PROTEIN"/>
    <property type="match status" value="1"/>
</dbReference>
<dbReference type="InterPro" id="IPR017941">
    <property type="entry name" value="Rieske_2Fe-2S"/>
</dbReference>
<dbReference type="Gene3D" id="3.90.380.10">
    <property type="entry name" value="Naphthalene 1,2-dioxygenase Alpha Subunit, Chain A, domain 1"/>
    <property type="match status" value="1"/>
</dbReference>
<keyword evidence="7" id="KW-0808">Transferase</keyword>
<dbReference type="InterPro" id="IPR036922">
    <property type="entry name" value="Rieske_2Fe-2S_sf"/>
</dbReference>
<dbReference type="EMBL" id="CP010536">
    <property type="protein sequence ID" value="AJG18485.1"/>
    <property type="molecule type" value="Genomic_DNA"/>
</dbReference>